<reference evidence="1" key="1">
    <citation type="submission" date="2018-05" db="EMBL/GenBank/DDBJ databases">
        <authorList>
            <person name="Lanie J.A."/>
            <person name="Ng W.-L."/>
            <person name="Kazmierczak K.M."/>
            <person name="Andrzejewski T.M."/>
            <person name="Davidsen T.M."/>
            <person name="Wayne K.J."/>
            <person name="Tettelin H."/>
            <person name="Glass J.I."/>
            <person name="Rusch D."/>
            <person name="Podicherti R."/>
            <person name="Tsui H.-C.T."/>
            <person name="Winkler M.E."/>
        </authorList>
    </citation>
    <scope>NUCLEOTIDE SEQUENCE</scope>
</reference>
<sequence length="218" mass="23473">MLNKLNYLRKLAFSACLLLGLSGLGTTARAQFIGISTDVAIAYSAATGSASGYSVGISHPTPFFPNIGYSTVSFKEKESITDSSDSTSSVSLDTTTSIKTINLFYNVPFPVVTISVGFGYGTDNLGTGVETKTTIVETYQGTKLDQDNSDLKASVSEAFFHIGLPFWNTIEFHLGYHFMSFTNIDITSKKSVNFQGSYTVDKKKYSGGMTTIGVQVAF</sequence>
<accession>A0A381NPD1</accession>
<protein>
    <recommendedName>
        <fullName evidence="2">Outer membrane protein beta-barrel domain-containing protein</fullName>
    </recommendedName>
</protein>
<dbReference type="EMBL" id="UINC01000499">
    <property type="protein sequence ID" value="SUZ56421.1"/>
    <property type="molecule type" value="Genomic_DNA"/>
</dbReference>
<evidence type="ECO:0000313" key="1">
    <source>
        <dbReference type="EMBL" id="SUZ56421.1"/>
    </source>
</evidence>
<organism evidence="1">
    <name type="scientific">marine metagenome</name>
    <dbReference type="NCBI Taxonomy" id="408172"/>
    <lineage>
        <taxon>unclassified sequences</taxon>
        <taxon>metagenomes</taxon>
        <taxon>ecological metagenomes</taxon>
    </lineage>
</organism>
<name>A0A381NPD1_9ZZZZ</name>
<gene>
    <name evidence="1" type="ORF">METZ01_LOCUS9275</name>
</gene>
<dbReference type="AlphaFoldDB" id="A0A381NPD1"/>
<proteinExistence type="predicted"/>
<evidence type="ECO:0008006" key="2">
    <source>
        <dbReference type="Google" id="ProtNLM"/>
    </source>
</evidence>